<dbReference type="EMBL" id="LR796465">
    <property type="protein sequence ID" value="CAB4146617.1"/>
    <property type="molecule type" value="Genomic_DNA"/>
</dbReference>
<organism evidence="2">
    <name type="scientific">uncultured Caudovirales phage</name>
    <dbReference type="NCBI Taxonomy" id="2100421"/>
    <lineage>
        <taxon>Viruses</taxon>
        <taxon>Duplodnaviria</taxon>
        <taxon>Heunggongvirae</taxon>
        <taxon>Uroviricota</taxon>
        <taxon>Caudoviricetes</taxon>
        <taxon>Peduoviridae</taxon>
        <taxon>Maltschvirus</taxon>
        <taxon>Maltschvirus maltsch</taxon>
    </lineage>
</organism>
<feature type="coiled-coil region" evidence="1">
    <location>
        <begin position="226"/>
        <end position="296"/>
    </location>
</feature>
<evidence type="ECO:0000313" key="2">
    <source>
        <dbReference type="EMBL" id="CAB4146617.1"/>
    </source>
</evidence>
<evidence type="ECO:0000256" key="1">
    <source>
        <dbReference type="SAM" id="Coils"/>
    </source>
</evidence>
<proteinExistence type="predicted"/>
<gene>
    <name evidence="2" type="ORF">UFOVP495_38</name>
</gene>
<accession>A0A6J5MLU4</accession>
<sequence>MIKLSFNASNDNTDCYIPLKSEINKSFISNNKLPKLYEQEWIENICFDFIMPKTVKNKIFDMLNFHKRIINQTQKVNLDLFKDVVQIHKVRIAKCILNIYLNREFNLLPGTVRDLKNMIIFVQKKFITAPIPDSFAKCKILDLYIRDKRSINYIYDRFQNSGFAVTDIEEWIKEYEESKDEYIISEKQMDQRIREMKFDKLKEDSLREKILKEVELNEEVIRKKIYQEIEEQKMLEEMLIKTQEENAQEILIKKQQKLEAREQKKLEKKATKEAEKKALLKKATEEQEQIEEQERLEFQNIFFQDEEDKDKNELKKRRGKTANPKIQIRNDAIYKDRQENNLKFKELGLKYNCSIGVINEVLRHYRNKK</sequence>
<reference evidence="2" key="1">
    <citation type="submission" date="2020-04" db="EMBL/GenBank/DDBJ databases">
        <authorList>
            <person name="Chiriac C."/>
            <person name="Salcher M."/>
            <person name="Ghai R."/>
            <person name="Kavagutti S V."/>
        </authorList>
    </citation>
    <scope>NUCLEOTIDE SEQUENCE</scope>
</reference>
<name>A0A6J5MLU4_9CAUD</name>
<protein>
    <submittedName>
        <fullName evidence="2">Uncharacterized protein</fullName>
    </submittedName>
</protein>
<keyword evidence="1" id="KW-0175">Coiled coil</keyword>